<protein>
    <submittedName>
        <fullName evidence="1">Uncharacterized protein</fullName>
    </submittedName>
</protein>
<evidence type="ECO:0000313" key="1">
    <source>
        <dbReference type="EMBL" id="OAQ40552.1"/>
    </source>
</evidence>
<comment type="caution">
    <text evidence="1">The sequence shown here is derived from an EMBL/GenBank/DDBJ whole genome shotgun (WGS) entry which is preliminary data.</text>
</comment>
<dbReference type="AlphaFoldDB" id="A0A179DID1"/>
<name>A0A179DID1_9SPHI</name>
<accession>A0A179DID1</accession>
<reference evidence="1 2" key="2">
    <citation type="submission" date="2016-06" db="EMBL/GenBank/DDBJ databases">
        <title>Pedobacter psychrophilus sp. nov., isolated from Antarctic fragmentary rock.</title>
        <authorList>
            <person name="Svec P."/>
        </authorList>
    </citation>
    <scope>NUCLEOTIDE SEQUENCE [LARGE SCALE GENOMIC DNA]</scope>
    <source>
        <strain evidence="1 2">CCM 8644</strain>
    </source>
</reference>
<dbReference type="STRING" id="1826909.A5893_06285"/>
<proteinExistence type="predicted"/>
<dbReference type="EMBL" id="LWHJ01000022">
    <property type="protein sequence ID" value="OAQ40552.1"/>
    <property type="molecule type" value="Genomic_DNA"/>
</dbReference>
<evidence type="ECO:0000313" key="2">
    <source>
        <dbReference type="Proteomes" id="UP000078459"/>
    </source>
</evidence>
<keyword evidence="2" id="KW-1185">Reference proteome</keyword>
<reference evidence="1 2" key="1">
    <citation type="submission" date="2016-04" db="EMBL/GenBank/DDBJ databases">
        <authorList>
            <person name="Evans L.H."/>
            <person name="Alamgir A."/>
            <person name="Owens N."/>
            <person name="Weber N.D."/>
            <person name="Virtaneva K."/>
            <person name="Barbian K."/>
            <person name="Babar A."/>
            <person name="Rosenke K."/>
        </authorList>
    </citation>
    <scope>NUCLEOTIDE SEQUENCE [LARGE SCALE GENOMIC DNA]</scope>
    <source>
        <strain evidence="1 2">CCM 8644</strain>
    </source>
</reference>
<sequence length="272" mass="30567">MICPTIVLAQFKGIWVGYITAEGKELNSNYVLDVRDDKDGIVTGNAFLFGSEFLQFLGKMNFVGSVEQNKLKLTELKLLINNKPITNESFCIKEMVLELSSKDSINKLKGPWLGDVEPGVNCEPGIVYLNKINDLSSSLLSKEIIKEIKSQGAVDDLFLNTNLSKPSLIYVKSKKITLRIHDYEVTDGDIISVYLNRFPIIERTRIKSKPKLKEIELSPFVSVNELIVYAHNLGKIPPNTCLMEVDDGVNQQKVYITSNLQTSALIYIKYSP</sequence>
<dbReference type="Proteomes" id="UP000078459">
    <property type="component" value="Unassembled WGS sequence"/>
</dbReference>
<dbReference type="RefSeq" id="WP_068821787.1">
    <property type="nucleotide sequence ID" value="NZ_LWHJ01000022.1"/>
</dbReference>
<dbReference type="OrthoDB" id="639821at2"/>
<organism evidence="1 2">
    <name type="scientific">Pedobacter psychrophilus</name>
    <dbReference type="NCBI Taxonomy" id="1826909"/>
    <lineage>
        <taxon>Bacteria</taxon>
        <taxon>Pseudomonadati</taxon>
        <taxon>Bacteroidota</taxon>
        <taxon>Sphingobacteriia</taxon>
        <taxon>Sphingobacteriales</taxon>
        <taxon>Sphingobacteriaceae</taxon>
        <taxon>Pedobacter</taxon>
    </lineage>
</organism>
<gene>
    <name evidence="1" type="ORF">A5893_06285</name>
</gene>